<evidence type="ECO:0000256" key="2">
    <source>
        <dbReference type="ARBA" id="ARBA00022980"/>
    </source>
</evidence>
<dbReference type="GO" id="GO:1990904">
    <property type="term" value="C:ribonucleoprotein complex"/>
    <property type="evidence" value="ECO:0007669"/>
    <property type="project" value="UniProtKB-KW"/>
</dbReference>
<dbReference type="GO" id="GO:0006412">
    <property type="term" value="P:translation"/>
    <property type="evidence" value="ECO:0007669"/>
    <property type="project" value="UniProtKB-UniRule"/>
</dbReference>
<dbReference type="SUPFAM" id="SSF160369">
    <property type="entry name" value="Ribosomal protein L10-like"/>
    <property type="match status" value="1"/>
</dbReference>
<evidence type="ECO:0000313" key="6">
    <source>
        <dbReference type="EMBL" id="KUK46084.1"/>
    </source>
</evidence>
<dbReference type="HAMAP" id="MF_00362">
    <property type="entry name" value="Ribosomal_uL10"/>
    <property type="match status" value="1"/>
</dbReference>
<dbReference type="GO" id="GO:0005840">
    <property type="term" value="C:ribosome"/>
    <property type="evidence" value="ECO:0007669"/>
    <property type="project" value="UniProtKB-KW"/>
</dbReference>
<evidence type="ECO:0000256" key="5">
    <source>
        <dbReference type="HAMAP-Rule" id="MF_00362"/>
    </source>
</evidence>
<dbReference type="PANTHER" id="PTHR11560">
    <property type="entry name" value="39S RIBOSOMAL PROTEIN L10, MITOCHONDRIAL"/>
    <property type="match status" value="1"/>
</dbReference>
<dbReference type="InterPro" id="IPR043141">
    <property type="entry name" value="Ribosomal_uL10-like_sf"/>
</dbReference>
<reference evidence="6 7" key="1">
    <citation type="journal article" date="2015" name="MBio">
        <title>Genome-Resolved Metagenomic Analysis Reveals Roles for Candidate Phyla and Other Microbial Community Members in Biogeochemical Transformations in Oil Reservoirs.</title>
        <authorList>
            <person name="Hu P."/>
            <person name="Tom L."/>
            <person name="Singh A."/>
            <person name="Thomas B.C."/>
            <person name="Baker B.J."/>
            <person name="Piceno Y.M."/>
            <person name="Andersen G.L."/>
            <person name="Banfield J.F."/>
        </authorList>
    </citation>
    <scope>NUCLEOTIDE SEQUENCE [LARGE SCALE GENOMIC DNA]</scope>
    <source>
        <strain evidence="6">46_16</strain>
    </source>
</reference>
<evidence type="ECO:0000256" key="3">
    <source>
        <dbReference type="ARBA" id="ARBA00023274"/>
    </source>
</evidence>
<dbReference type="Gene3D" id="3.30.70.1730">
    <property type="match status" value="1"/>
</dbReference>
<dbReference type="EMBL" id="LGFU01000076">
    <property type="protein sequence ID" value="KUK46084.1"/>
    <property type="molecule type" value="Genomic_DNA"/>
</dbReference>
<dbReference type="CDD" id="cd05797">
    <property type="entry name" value="Ribosomal_L10"/>
    <property type="match status" value="1"/>
</dbReference>
<keyword evidence="5" id="KW-0699">rRNA-binding</keyword>
<keyword evidence="3 5" id="KW-0687">Ribonucleoprotein</keyword>
<dbReference type="Proteomes" id="UP000064249">
    <property type="component" value="Unassembled WGS sequence"/>
</dbReference>
<dbReference type="AlphaFoldDB" id="A0A101FX75"/>
<name>A0A101FX75_9CHLR</name>
<keyword evidence="5" id="KW-0694">RNA-binding</keyword>
<dbReference type="InterPro" id="IPR001790">
    <property type="entry name" value="Ribosomal_uL10"/>
</dbReference>
<proteinExistence type="inferred from homology"/>
<dbReference type="Gene3D" id="6.10.250.290">
    <property type="match status" value="1"/>
</dbReference>
<comment type="function">
    <text evidence="5">Forms part of the ribosomal stalk, playing a central role in the interaction of the ribosome with GTP-bound translation factors.</text>
</comment>
<gene>
    <name evidence="5" type="primary">rplJ</name>
    <name evidence="6" type="ORF">XD73_1045</name>
</gene>
<dbReference type="InterPro" id="IPR047865">
    <property type="entry name" value="Ribosomal_uL10_bac_type"/>
</dbReference>
<accession>A0A101FX75</accession>
<evidence type="ECO:0000313" key="7">
    <source>
        <dbReference type="Proteomes" id="UP000064249"/>
    </source>
</evidence>
<comment type="caution">
    <text evidence="6">The sequence shown here is derived from an EMBL/GenBank/DDBJ whole genome shotgun (WGS) entry which is preliminary data.</text>
</comment>
<dbReference type="NCBIfam" id="NF000955">
    <property type="entry name" value="PRK00099.1-1"/>
    <property type="match status" value="1"/>
</dbReference>
<evidence type="ECO:0000256" key="1">
    <source>
        <dbReference type="ARBA" id="ARBA00008889"/>
    </source>
</evidence>
<dbReference type="GO" id="GO:0070180">
    <property type="term" value="F:large ribosomal subunit rRNA binding"/>
    <property type="evidence" value="ECO:0007669"/>
    <property type="project" value="UniProtKB-UniRule"/>
</dbReference>
<sequence length="176" mass="19181">MAFTKEEKQALVEQYESWLKDSRAIFVMTYSKMNMNSIDSVRAAAREAGGEIHVVKNTLMKIALEKSGYKDAGLFLDSSIVGFAFEEAPAMAKVLNKSVNDDKFFAFKGGYLNGAAIDSKQIVMLAELPSRDQVRAQLLALINTPATQLLRTVSEPARGLAAVLKAYSEKQAAPAA</sequence>
<keyword evidence="2 5" id="KW-0689">Ribosomal protein</keyword>
<evidence type="ECO:0000256" key="4">
    <source>
        <dbReference type="ARBA" id="ARBA00035202"/>
    </source>
</evidence>
<comment type="similarity">
    <text evidence="1 5">Belongs to the universal ribosomal protein uL10 family.</text>
</comment>
<comment type="subunit">
    <text evidence="5">Part of the ribosomal stalk of the 50S ribosomal subunit. The N-terminus interacts with L11 and the large rRNA to form the base of the stalk. The C-terminus forms an elongated spine to which L12 dimers bind in a sequential fashion forming a multimeric L10(L12)X complex.</text>
</comment>
<organism evidence="6 7">
    <name type="scientific">Anaerolinea thermophila</name>
    <dbReference type="NCBI Taxonomy" id="167964"/>
    <lineage>
        <taxon>Bacteria</taxon>
        <taxon>Bacillati</taxon>
        <taxon>Chloroflexota</taxon>
        <taxon>Anaerolineae</taxon>
        <taxon>Anaerolineales</taxon>
        <taxon>Anaerolineaceae</taxon>
        <taxon>Anaerolinea</taxon>
    </lineage>
</organism>
<dbReference type="InterPro" id="IPR022973">
    <property type="entry name" value="Ribosomal_uL10_bac"/>
</dbReference>
<dbReference type="Pfam" id="PF00466">
    <property type="entry name" value="Ribosomal_L10"/>
    <property type="match status" value="1"/>
</dbReference>
<protein>
    <recommendedName>
        <fullName evidence="4 5">Large ribosomal subunit protein uL10</fullName>
    </recommendedName>
</protein>